<proteinExistence type="predicted"/>
<accession>A0A382NJL9</accession>
<reference evidence="1" key="1">
    <citation type="submission" date="2018-05" db="EMBL/GenBank/DDBJ databases">
        <authorList>
            <person name="Lanie J.A."/>
            <person name="Ng W.-L."/>
            <person name="Kazmierczak K.M."/>
            <person name="Andrzejewski T.M."/>
            <person name="Davidsen T.M."/>
            <person name="Wayne K.J."/>
            <person name="Tettelin H."/>
            <person name="Glass J.I."/>
            <person name="Rusch D."/>
            <person name="Podicherti R."/>
            <person name="Tsui H.-C.T."/>
            <person name="Winkler M.E."/>
        </authorList>
    </citation>
    <scope>NUCLEOTIDE SEQUENCE</scope>
</reference>
<gene>
    <name evidence="1" type="ORF">METZ01_LOCUS312645</name>
</gene>
<dbReference type="AlphaFoldDB" id="A0A382NJL9"/>
<organism evidence="1">
    <name type="scientific">marine metagenome</name>
    <dbReference type="NCBI Taxonomy" id="408172"/>
    <lineage>
        <taxon>unclassified sequences</taxon>
        <taxon>metagenomes</taxon>
        <taxon>ecological metagenomes</taxon>
    </lineage>
</organism>
<sequence>MVRSKGLEPSRLLGTTTSRLRVYQFHHERIASKTNYLRSFYISSQTVR</sequence>
<evidence type="ECO:0000313" key="1">
    <source>
        <dbReference type="EMBL" id="SVC59791.1"/>
    </source>
</evidence>
<dbReference type="EMBL" id="UINC01100049">
    <property type="protein sequence ID" value="SVC59791.1"/>
    <property type="molecule type" value="Genomic_DNA"/>
</dbReference>
<name>A0A382NJL9_9ZZZZ</name>
<protein>
    <submittedName>
        <fullName evidence="1">Uncharacterized protein</fullName>
    </submittedName>
</protein>